<dbReference type="Proteomes" id="UP001642501">
    <property type="component" value="Unassembled WGS sequence"/>
</dbReference>
<dbReference type="InterPro" id="IPR011009">
    <property type="entry name" value="Kinase-like_dom_sf"/>
</dbReference>
<dbReference type="EC" id="2.7.11.1" evidence="3"/>
<organism evidence="16 17">
    <name type="scientific">Sporothrix epigloea</name>
    <dbReference type="NCBI Taxonomy" id="1892477"/>
    <lineage>
        <taxon>Eukaryota</taxon>
        <taxon>Fungi</taxon>
        <taxon>Dikarya</taxon>
        <taxon>Ascomycota</taxon>
        <taxon>Pezizomycotina</taxon>
        <taxon>Sordariomycetes</taxon>
        <taxon>Sordariomycetidae</taxon>
        <taxon>Ophiostomatales</taxon>
        <taxon>Ophiostomataceae</taxon>
        <taxon>Sporothrix</taxon>
    </lineage>
</organism>
<keyword evidence="8" id="KW-0547">Nucleotide-binding</keyword>
<name>A0ABP0DE94_9PEZI</name>
<dbReference type="SUPFAM" id="SSF56112">
    <property type="entry name" value="Protein kinase-like (PK-like)"/>
    <property type="match status" value="1"/>
</dbReference>
<dbReference type="PROSITE" id="PS50011">
    <property type="entry name" value="PROTEIN_KINASE_DOM"/>
    <property type="match status" value="1"/>
</dbReference>
<reference evidence="16 17" key="1">
    <citation type="submission" date="2024-01" db="EMBL/GenBank/DDBJ databases">
        <authorList>
            <person name="Allen C."/>
            <person name="Tagirdzhanova G."/>
        </authorList>
    </citation>
    <scope>NUCLEOTIDE SEQUENCE [LARGE SCALE GENOMIC DNA]</scope>
    <source>
        <strain evidence="16 17">CBS 573.63</strain>
    </source>
</reference>
<feature type="domain" description="Protein kinase" evidence="15">
    <location>
        <begin position="49"/>
        <end position="350"/>
    </location>
</feature>
<evidence type="ECO:0000256" key="12">
    <source>
        <dbReference type="ARBA" id="ARBA00033194"/>
    </source>
</evidence>
<dbReference type="InterPro" id="IPR051334">
    <property type="entry name" value="SRPK"/>
</dbReference>
<dbReference type="InterPro" id="IPR000719">
    <property type="entry name" value="Prot_kinase_dom"/>
</dbReference>
<dbReference type="Pfam" id="PF00069">
    <property type="entry name" value="Pkinase"/>
    <property type="match status" value="1"/>
</dbReference>
<accession>A0ABP0DE94</accession>
<evidence type="ECO:0000256" key="6">
    <source>
        <dbReference type="ARBA" id="ARBA00022527"/>
    </source>
</evidence>
<keyword evidence="17" id="KW-1185">Reference proteome</keyword>
<evidence type="ECO:0000256" key="8">
    <source>
        <dbReference type="ARBA" id="ARBA00022741"/>
    </source>
</evidence>
<keyword evidence="6" id="KW-0723">Serine/threonine-protein kinase</keyword>
<sequence>MDKDDFDQLHSFRICETSLDDVEETRKYAPGGYHPVDIGDVISSGKREYRVIHIFGHGGFATVWLVRSGAQKASYHALKILCAERAGYIAPELSMLEHLQKFASAGHPNVVKLQDSFQISGPNGQHQCLVFPVLGPRLARIWGHTKISFAVRRDMCRQVASAMAFLHHYGVCHGDLSPYNVVFELPDIQSITCDNDILQLLGPIKSESLLWLPAVYQKRHLAARFGILRYSERIFVFAVAFGTFDEMVRKVVDCLGPLPQGWRGRFDFNKYGDYIKGELAYTTDDDYWYEDKPCDMPLDYILSENARHISPHLLKEFVPLLRDMLVYEPEKRLSAVDVIRRLDEGRQAEVADQLADSSALPSAQPVNP</sequence>
<dbReference type="Gene3D" id="1.10.510.10">
    <property type="entry name" value="Transferase(Phosphotransferase) domain 1"/>
    <property type="match status" value="1"/>
</dbReference>
<protein>
    <recommendedName>
        <fullName evidence="5">EKC/KEOPS complex subunit BUD32</fullName>
        <ecNumber evidence="3">2.7.11.1</ecNumber>
    </recommendedName>
    <alternativeName>
        <fullName evidence="11 12">Atypical Serine/threonine protein kinase BUD32</fullName>
    </alternativeName>
    <alternativeName>
        <fullName evidence="4">EKC/KEOPS complex subunit bud32</fullName>
    </alternativeName>
</protein>
<comment type="subunit">
    <text evidence="2">Component of the EKC/KEOPS complex composed of at least BUD32, CGI121, GON7, KAE1 and PCC1; the whole complex dimerizes.</text>
</comment>
<evidence type="ECO:0000313" key="17">
    <source>
        <dbReference type="Proteomes" id="UP001642501"/>
    </source>
</evidence>
<dbReference type="Gene3D" id="3.30.200.20">
    <property type="entry name" value="Phosphorylase Kinase, domain 1"/>
    <property type="match status" value="1"/>
</dbReference>
<keyword evidence="10" id="KW-0067">ATP-binding</keyword>
<comment type="catalytic activity">
    <reaction evidence="13">
        <text>L-threonyl-[protein] + ATP = O-phospho-L-threonyl-[protein] + ADP + H(+)</text>
        <dbReference type="Rhea" id="RHEA:46608"/>
        <dbReference type="Rhea" id="RHEA-COMP:11060"/>
        <dbReference type="Rhea" id="RHEA-COMP:11605"/>
        <dbReference type="ChEBI" id="CHEBI:15378"/>
        <dbReference type="ChEBI" id="CHEBI:30013"/>
        <dbReference type="ChEBI" id="CHEBI:30616"/>
        <dbReference type="ChEBI" id="CHEBI:61977"/>
        <dbReference type="ChEBI" id="CHEBI:456216"/>
        <dbReference type="EC" id="2.7.11.1"/>
    </reaction>
</comment>
<evidence type="ECO:0000256" key="1">
    <source>
        <dbReference type="ARBA" id="ARBA00003747"/>
    </source>
</evidence>
<evidence type="ECO:0000256" key="5">
    <source>
        <dbReference type="ARBA" id="ARBA00019973"/>
    </source>
</evidence>
<keyword evidence="7" id="KW-0808">Transferase</keyword>
<evidence type="ECO:0000313" key="16">
    <source>
        <dbReference type="EMBL" id="CAK7265216.1"/>
    </source>
</evidence>
<dbReference type="SMART" id="SM00220">
    <property type="entry name" value="S_TKc"/>
    <property type="match status" value="1"/>
</dbReference>
<proteinExistence type="predicted"/>
<evidence type="ECO:0000256" key="13">
    <source>
        <dbReference type="ARBA" id="ARBA00047899"/>
    </source>
</evidence>
<gene>
    <name evidence="16" type="ORF">SEPCBS57363_001468</name>
</gene>
<keyword evidence="9" id="KW-0418">Kinase</keyword>
<evidence type="ECO:0000256" key="14">
    <source>
        <dbReference type="ARBA" id="ARBA00048679"/>
    </source>
</evidence>
<comment type="function">
    <text evidence="1">Component of the EKC/KEOPS complex that is required for the formation of a threonylcarbamoyl group on adenosine at position 37 (t(6)A37) in tRNAs that read codons beginning with adenine. The complex is probably involved in the transfer of the threonylcarbamoyl moiety of threonylcarbamoyl-AMP (TC-AMP) to the N6 group of A37. BUD32 has ATPase activity in the context of the EKC/KEOPS complex and likely plays a supporting role to the catalytic subunit KAE1. The EKC/KEOPS complex also promotes both telomere uncapping and telomere elongation. The complex is required for efficient recruitment of transcriptional coactivators.</text>
</comment>
<evidence type="ECO:0000259" key="15">
    <source>
        <dbReference type="PROSITE" id="PS50011"/>
    </source>
</evidence>
<dbReference type="InterPro" id="IPR008266">
    <property type="entry name" value="Tyr_kinase_AS"/>
</dbReference>
<evidence type="ECO:0000256" key="11">
    <source>
        <dbReference type="ARBA" id="ARBA00030980"/>
    </source>
</evidence>
<dbReference type="EMBL" id="CAWUOM010000015">
    <property type="protein sequence ID" value="CAK7265216.1"/>
    <property type="molecule type" value="Genomic_DNA"/>
</dbReference>
<evidence type="ECO:0000256" key="9">
    <source>
        <dbReference type="ARBA" id="ARBA00022777"/>
    </source>
</evidence>
<evidence type="ECO:0000256" key="10">
    <source>
        <dbReference type="ARBA" id="ARBA00022840"/>
    </source>
</evidence>
<dbReference type="PANTHER" id="PTHR47634">
    <property type="entry name" value="PROTEIN KINASE DOMAIN-CONTAINING PROTEIN-RELATED"/>
    <property type="match status" value="1"/>
</dbReference>
<comment type="caution">
    <text evidence="16">The sequence shown here is derived from an EMBL/GenBank/DDBJ whole genome shotgun (WGS) entry which is preliminary data.</text>
</comment>
<evidence type="ECO:0000256" key="4">
    <source>
        <dbReference type="ARBA" id="ARBA00013948"/>
    </source>
</evidence>
<dbReference type="PANTHER" id="PTHR47634:SF9">
    <property type="entry name" value="PROTEIN KINASE DOMAIN-CONTAINING PROTEIN-RELATED"/>
    <property type="match status" value="1"/>
</dbReference>
<evidence type="ECO:0000256" key="7">
    <source>
        <dbReference type="ARBA" id="ARBA00022679"/>
    </source>
</evidence>
<dbReference type="PROSITE" id="PS00109">
    <property type="entry name" value="PROTEIN_KINASE_TYR"/>
    <property type="match status" value="1"/>
</dbReference>
<evidence type="ECO:0000256" key="2">
    <source>
        <dbReference type="ARBA" id="ARBA00011534"/>
    </source>
</evidence>
<comment type="catalytic activity">
    <reaction evidence="14">
        <text>L-seryl-[protein] + ATP = O-phospho-L-seryl-[protein] + ADP + H(+)</text>
        <dbReference type="Rhea" id="RHEA:17989"/>
        <dbReference type="Rhea" id="RHEA-COMP:9863"/>
        <dbReference type="Rhea" id="RHEA-COMP:11604"/>
        <dbReference type="ChEBI" id="CHEBI:15378"/>
        <dbReference type="ChEBI" id="CHEBI:29999"/>
        <dbReference type="ChEBI" id="CHEBI:30616"/>
        <dbReference type="ChEBI" id="CHEBI:83421"/>
        <dbReference type="ChEBI" id="CHEBI:456216"/>
        <dbReference type="EC" id="2.7.11.1"/>
    </reaction>
</comment>
<evidence type="ECO:0000256" key="3">
    <source>
        <dbReference type="ARBA" id="ARBA00012513"/>
    </source>
</evidence>